<evidence type="ECO:0000313" key="2">
    <source>
        <dbReference type="Proteomes" id="UP000198534"/>
    </source>
</evidence>
<sequence>MMNGTNQYGMGVIVCRLNDQTPPFQEKSYYRQLTQEGAPLGIQVIVFCPLDVDWQTRSVNGWRYNPDTGRWRTDRYPLPPLIYDRCYYSDSRQYQKYKPQVVRLANDPTIQFLGRPLGGKLPNHEMLVKNSNLLPYLPQTLRYTSFNDIRTFLQDYNSVLIKPNGGSHGRGVAAIFPNGSEYVIRGRSPRNQPFQIRLHKEPSLQDWVNRFTNGVRYVIQPFLQLDTRDKRPFDLRILVQKDEHGKWATTGMAVRTGTVGSLTSNLHGGGKAERAIPFVQEHFPHQANQILATVHFLSKEVPLQIEREHGRLLELGLDAGIDREGQVWLLETNSKPGRSVFLLTGEKNVRIQSVRRPILYARSLAKGLIGGSI</sequence>
<dbReference type="EMBL" id="FNNQ01000008">
    <property type="protein sequence ID" value="SDW97693.1"/>
    <property type="molecule type" value="Genomic_DNA"/>
</dbReference>
<protein>
    <submittedName>
        <fullName evidence="1">YheC/D like ATP-grasp</fullName>
    </submittedName>
</protein>
<dbReference type="SUPFAM" id="SSF56059">
    <property type="entry name" value="Glutathione synthetase ATP-binding domain-like"/>
    <property type="match status" value="1"/>
</dbReference>
<organism evidence="1 2">
    <name type="scientific">Marininema mesophilum</name>
    <dbReference type="NCBI Taxonomy" id="1048340"/>
    <lineage>
        <taxon>Bacteria</taxon>
        <taxon>Bacillati</taxon>
        <taxon>Bacillota</taxon>
        <taxon>Bacilli</taxon>
        <taxon>Bacillales</taxon>
        <taxon>Thermoactinomycetaceae</taxon>
        <taxon>Marininema</taxon>
    </lineage>
</organism>
<proteinExistence type="predicted"/>
<dbReference type="InterPro" id="IPR026838">
    <property type="entry name" value="YheC/D"/>
</dbReference>
<dbReference type="AlphaFoldDB" id="A0A1H2XXN9"/>
<reference evidence="1 2" key="1">
    <citation type="submission" date="2016-10" db="EMBL/GenBank/DDBJ databases">
        <authorList>
            <person name="de Groot N.N."/>
        </authorList>
    </citation>
    <scope>NUCLEOTIDE SEQUENCE [LARGE SCALE GENOMIC DNA]</scope>
    <source>
        <strain evidence="1 2">DSM 45610</strain>
    </source>
</reference>
<dbReference type="STRING" id="1048340.SAMN05444487_10891"/>
<dbReference type="OrthoDB" id="7869153at2"/>
<dbReference type="Pfam" id="PF14398">
    <property type="entry name" value="ATPgrasp_YheCD"/>
    <property type="match status" value="1"/>
</dbReference>
<gene>
    <name evidence="1" type="ORF">SAMN05444487_10891</name>
</gene>
<name>A0A1H2XXN9_9BACL</name>
<dbReference type="Proteomes" id="UP000198534">
    <property type="component" value="Unassembled WGS sequence"/>
</dbReference>
<evidence type="ECO:0000313" key="1">
    <source>
        <dbReference type="EMBL" id="SDW97693.1"/>
    </source>
</evidence>
<accession>A0A1H2XXN9</accession>
<keyword evidence="2" id="KW-1185">Reference proteome</keyword>